<dbReference type="AlphaFoldDB" id="A0A150QHS9"/>
<dbReference type="InterPro" id="IPR000182">
    <property type="entry name" value="GNAT_dom"/>
</dbReference>
<gene>
    <name evidence="4" type="ORF">BE15_20225</name>
</gene>
<comment type="caution">
    <text evidence="4">The sequence shown here is derived from an EMBL/GenBank/DDBJ whole genome shotgun (WGS) entry which is preliminary data.</text>
</comment>
<evidence type="ECO:0000313" key="5">
    <source>
        <dbReference type="Proteomes" id="UP000075260"/>
    </source>
</evidence>
<proteinExistence type="predicted"/>
<dbReference type="EMBL" id="JEMA01000645">
    <property type="protein sequence ID" value="KYF67511.1"/>
    <property type="molecule type" value="Genomic_DNA"/>
</dbReference>
<evidence type="ECO:0000256" key="2">
    <source>
        <dbReference type="ARBA" id="ARBA00023315"/>
    </source>
</evidence>
<accession>A0A150QHS9</accession>
<evidence type="ECO:0000259" key="3">
    <source>
        <dbReference type="PROSITE" id="PS51186"/>
    </source>
</evidence>
<dbReference type="Gene3D" id="3.40.630.30">
    <property type="match status" value="1"/>
</dbReference>
<name>A0A150QHS9_SORCE</name>
<dbReference type="PROSITE" id="PS51186">
    <property type="entry name" value="GNAT"/>
    <property type="match status" value="1"/>
</dbReference>
<keyword evidence="1 4" id="KW-0808">Transferase</keyword>
<dbReference type="SUPFAM" id="SSF55729">
    <property type="entry name" value="Acyl-CoA N-acyltransferases (Nat)"/>
    <property type="match status" value="1"/>
</dbReference>
<organism evidence="4 5">
    <name type="scientific">Sorangium cellulosum</name>
    <name type="common">Polyangium cellulosum</name>
    <dbReference type="NCBI Taxonomy" id="56"/>
    <lineage>
        <taxon>Bacteria</taxon>
        <taxon>Pseudomonadati</taxon>
        <taxon>Myxococcota</taxon>
        <taxon>Polyangia</taxon>
        <taxon>Polyangiales</taxon>
        <taxon>Polyangiaceae</taxon>
        <taxon>Sorangium</taxon>
    </lineage>
</organism>
<dbReference type="GO" id="GO:0016747">
    <property type="term" value="F:acyltransferase activity, transferring groups other than amino-acyl groups"/>
    <property type="evidence" value="ECO:0007669"/>
    <property type="project" value="InterPro"/>
</dbReference>
<dbReference type="CDD" id="cd04301">
    <property type="entry name" value="NAT_SF"/>
    <property type="match status" value="1"/>
</dbReference>
<sequence>MVQNARVSQPQLVPTIRRAVEADLPAIVHLFSIPDEGNVKTDHPGPPLDPRYREALAAIAEDPDNALLVAEVEGRVAGAFHLTIIQYVANHGGRVAQVENVIVDPGLRSRGIGEAMMRWAIDEARRRGCFRVQLTSNKARLRAHRFYERLGFVASHQGMKLKL</sequence>
<dbReference type="InterPro" id="IPR050832">
    <property type="entry name" value="Bact_Acetyltransf"/>
</dbReference>
<reference evidence="4 5" key="1">
    <citation type="submission" date="2014-02" db="EMBL/GenBank/DDBJ databases">
        <title>The small core and large imbalanced accessory genome model reveals a collaborative survival strategy of Sorangium cellulosum strains in nature.</title>
        <authorList>
            <person name="Han K."/>
            <person name="Peng R."/>
            <person name="Blom J."/>
            <person name="Li Y.-Z."/>
        </authorList>
    </citation>
    <scope>NUCLEOTIDE SEQUENCE [LARGE SCALE GENOMIC DNA]</scope>
    <source>
        <strain evidence="4 5">So0008-312</strain>
    </source>
</reference>
<dbReference type="PANTHER" id="PTHR43877">
    <property type="entry name" value="AMINOALKYLPHOSPHONATE N-ACETYLTRANSFERASE-RELATED-RELATED"/>
    <property type="match status" value="1"/>
</dbReference>
<dbReference type="Proteomes" id="UP000075260">
    <property type="component" value="Unassembled WGS sequence"/>
</dbReference>
<keyword evidence="2" id="KW-0012">Acyltransferase</keyword>
<dbReference type="InterPro" id="IPR016181">
    <property type="entry name" value="Acyl_CoA_acyltransferase"/>
</dbReference>
<protein>
    <submittedName>
        <fullName evidence="4">Acetyltransferase</fullName>
    </submittedName>
</protein>
<dbReference type="Pfam" id="PF00583">
    <property type="entry name" value="Acetyltransf_1"/>
    <property type="match status" value="1"/>
</dbReference>
<evidence type="ECO:0000313" key="4">
    <source>
        <dbReference type="EMBL" id="KYF67511.1"/>
    </source>
</evidence>
<evidence type="ECO:0000256" key="1">
    <source>
        <dbReference type="ARBA" id="ARBA00022679"/>
    </source>
</evidence>
<feature type="domain" description="N-acetyltransferase" evidence="3">
    <location>
        <begin position="14"/>
        <end position="163"/>
    </location>
</feature>